<evidence type="ECO:0000256" key="2">
    <source>
        <dbReference type="ARBA" id="ARBA00022536"/>
    </source>
</evidence>
<dbReference type="SMART" id="SM00181">
    <property type="entry name" value="EGF"/>
    <property type="match status" value="2"/>
</dbReference>
<keyword evidence="7" id="KW-0067">ATP-binding</keyword>
<dbReference type="CDD" id="cd00053">
    <property type="entry name" value="EGF"/>
    <property type="match status" value="1"/>
</dbReference>
<keyword evidence="1" id="KW-0723">Serine/threonine-protein kinase</keyword>
<dbReference type="PANTHER" id="PTHR27005">
    <property type="entry name" value="WALL-ASSOCIATED RECEPTOR KINASE-LIKE 21"/>
    <property type="match status" value="1"/>
</dbReference>
<dbReference type="GO" id="GO:0007166">
    <property type="term" value="P:cell surface receptor signaling pathway"/>
    <property type="evidence" value="ECO:0007669"/>
    <property type="project" value="InterPro"/>
</dbReference>
<dbReference type="GO" id="GO:0004674">
    <property type="term" value="F:protein serine/threonine kinase activity"/>
    <property type="evidence" value="ECO:0007669"/>
    <property type="project" value="UniProtKB-KW"/>
</dbReference>
<proteinExistence type="predicted"/>
<evidence type="ECO:0000256" key="10">
    <source>
        <dbReference type="ARBA" id="ARBA00047951"/>
    </source>
</evidence>
<dbReference type="CDD" id="cd00054">
    <property type="entry name" value="EGF_CA"/>
    <property type="match status" value="1"/>
</dbReference>
<dbReference type="FunFam" id="2.10.25.10:FF:000038">
    <property type="entry name" value="Fibrillin 2"/>
    <property type="match status" value="1"/>
</dbReference>
<organism evidence="15 16">
    <name type="scientific">Chenopodium quinoa</name>
    <name type="common">Quinoa</name>
    <dbReference type="NCBI Taxonomy" id="63459"/>
    <lineage>
        <taxon>Eukaryota</taxon>
        <taxon>Viridiplantae</taxon>
        <taxon>Streptophyta</taxon>
        <taxon>Embryophyta</taxon>
        <taxon>Tracheophyta</taxon>
        <taxon>Spermatophyta</taxon>
        <taxon>Magnoliopsida</taxon>
        <taxon>eudicotyledons</taxon>
        <taxon>Gunneridae</taxon>
        <taxon>Pentapetalae</taxon>
        <taxon>Caryophyllales</taxon>
        <taxon>Chenopodiaceae</taxon>
        <taxon>Chenopodioideae</taxon>
        <taxon>Atripliceae</taxon>
        <taxon>Chenopodium</taxon>
    </lineage>
</organism>
<comment type="caution">
    <text evidence="11">Lacks conserved residue(s) required for the propagation of feature annotation.</text>
</comment>
<comment type="catalytic activity">
    <reaction evidence="10">
        <text>L-threonyl-[protein] + ATP = O-phospho-L-threonyl-[protein] + ADP + H(+)</text>
        <dbReference type="Rhea" id="RHEA:46608"/>
        <dbReference type="Rhea" id="RHEA-COMP:11060"/>
        <dbReference type="Rhea" id="RHEA-COMP:11605"/>
        <dbReference type="ChEBI" id="CHEBI:15378"/>
        <dbReference type="ChEBI" id="CHEBI:30013"/>
        <dbReference type="ChEBI" id="CHEBI:30616"/>
        <dbReference type="ChEBI" id="CHEBI:61977"/>
        <dbReference type="ChEBI" id="CHEBI:456216"/>
    </reaction>
</comment>
<dbReference type="SUPFAM" id="SSF57196">
    <property type="entry name" value="EGF/Laminin"/>
    <property type="match status" value="2"/>
</dbReference>
<dbReference type="InterPro" id="IPR011009">
    <property type="entry name" value="Kinase-like_dom_sf"/>
</dbReference>
<sequence length="611" mass="68240">MKFSDGFKFSSTKNSLFGYGCDTSVGFVGNDEMNATAKLRSGCATMCDRRQAMYFRRVGKQSKNNRCSGLGCCTASVPDGMNLNYIVVEKHTYALDFNPCSVAFAVATDAMPTIKPQFLSENVDYFKKLQLPMVYDWSIIGVGDCETARSSKAGKDFICKGNSECLNVTRGYRCQCNPGFEGNPYLHDCHDIDECSNQLYNPCKHPAECINTNGSYVCLCPKGYSDISADAKNTLCSPSTNQSQYKLAVGLSVTLGSILLFILGYWIYKLIKRRQKEQNSSLLLSYKKPLITLVRIESLDKEAVGRSIRELAEGKIVAVKKPKKLEESEIMELINEIAILSQINHRNIVKLLGCCLETEVPLLVSEFIPNGTLFHHIHYPSEEFPITWKMRLQIASDSAGALAYLHCSSSIPIFHRDIKSSNILLDEKYRGKLSDFGTSRLVGTDQTHVTTRVMGTRGYFDPEYIQTHQFTEKSDVYSFGVVLVELLTGQKAIRAISEQDRSLTAWFLSHMENSRLLDIIDSQVLKENCNKEEFHTIATLAKRCLSSDGKRRPSIKEVSLEIEAVLSLHLPQINEPGTPTEPDEVFVTEAFKGSFNDCGSSSSTFNLESKP</sequence>
<evidence type="ECO:0000313" key="15">
    <source>
        <dbReference type="EnsemblPlants" id="AUR62000343-RA:cds"/>
    </source>
</evidence>
<dbReference type="InterPro" id="IPR000719">
    <property type="entry name" value="Prot_kinase_dom"/>
</dbReference>
<dbReference type="Pfam" id="PF07645">
    <property type="entry name" value="EGF_CA"/>
    <property type="match status" value="2"/>
</dbReference>
<dbReference type="InterPro" id="IPR000742">
    <property type="entry name" value="EGF"/>
</dbReference>
<dbReference type="GO" id="GO:0005886">
    <property type="term" value="C:plasma membrane"/>
    <property type="evidence" value="ECO:0007669"/>
    <property type="project" value="TreeGrafter"/>
</dbReference>
<evidence type="ECO:0000259" key="14">
    <source>
        <dbReference type="PROSITE" id="PS50026"/>
    </source>
</evidence>
<reference evidence="15" key="2">
    <citation type="submission" date="2021-03" db="UniProtKB">
        <authorList>
            <consortium name="EnsemblPlants"/>
        </authorList>
    </citation>
    <scope>IDENTIFICATION</scope>
</reference>
<feature type="domain" description="EGF-like" evidence="14">
    <location>
        <begin position="191"/>
        <end position="230"/>
    </location>
</feature>
<evidence type="ECO:0000313" key="16">
    <source>
        <dbReference type="Proteomes" id="UP000596660"/>
    </source>
</evidence>
<reference evidence="15" key="1">
    <citation type="journal article" date="2017" name="Nature">
        <title>The genome of Chenopodium quinoa.</title>
        <authorList>
            <person name="Jarvis D.E."/>
            <person name="Ho Y.S."/>
            <person name="Lightfoot D.J."/>
            <person name="Schmoeckel S.M."/>
            <person name="Li B."/>
            <person name="Borm T.J.A."/>
            <person name="Ohyanagi H."/>
            <person name="Mineta K."/>
            <person name="Michell C.T."/>
            <person name="Saber N."/>
            <person name="Kharbatia N.M."/>
            <person name="Rupper R.R."/>
            <person name="Sharp A.R."/>
            <person name="Dally N."/>
            <person name="Boughton B.A."/>
            <person name="Woo Y.H."/>
            <person name="Gao G."/>
            <person name="Schijlen E.G.W.M."/>
            <person name="Guo X."/>
            <person name="Momin A.A."/>
            <person name="Negrao S."/>
            <person name="Al-Babili S."/>
            <person name="Gehring C."/>
            <person name="Roessner U."/>
            <person name="Jung C."/>
            <person name="Murphy K."/>
            <person name="Arold S.T."/>
            <person name="Gojobori T."/>
            <person name="van der Linden C.G."/>
            <person name="van Loo E.N."/>
            <person name="Jellen E.N."/>
            <person name="Maughan P.J."/>
            <person name="Tester M."/>
        </authorList>
    </citation>
    <scope>NUCLEOTIDE SEQUENCE [LARGE SCALE GENOMIC DNA]</scope>
    <source>
        <strain evidence="15">cv. PI 614886</strain>
    </source>
</reference>
<keyword evidence="12" id="KW-0812">Transmembrane</keyword>
<dbReference type="FunFam" id="3.30.200.20:FF:001380">
    <property type="entry name" value="Protein kinase superfamily protein"/>
    <property type="match status" value="1"/>
</dbReference>
<dbReference type="InterPro" id="IPR000152">
    <property type="entry name" value="EGF-type_Asp/Asn_hydroxyl_site"/>
</dbReference>
<dbReference type="InterPro" id="IPR008271">
    <property type="entry name" value="Ser/Thr_kinase_AS"/>
</dbReference>
<keyword evidence="16" id="KW-1185">Reference proteome</keyword>
<protein>
    <submittedName>
        <fullName evidence="15">Uncharacterized protein</fullName>
    </submittedName>
</protein>
<dbReference type="InterPro" id="IPR018097">
    <property type="entry name" value="EGF_Ca-bd_CS"/>
</dbReference>
<evidence type="ECO:0000256" key="9">
    <source>
        <dbReference type="ARBA" id="ARBA00047558"/>
    </source>
</evidence>
<dbReference type="SMART" id="SM00179">
    <property type="entry name" value="EGF_CA"/>
    <property type="match status" value="2"/>
</dbReference>
<keyword evidence="6" id="KW-0547">Nucleotide-binding</keyword>
<dbReference type="FunFam" id="1.10.510.10:FF:000084">
    <property type="entry name" value="Wall-associated receptor kinase 2"/>
    <property type="match status" value="1"/>
</dbReference>
<accession>A0A803KMT7</accession>
<dbReference type="InterPro" id="IPR045274">
    <property type="entry name" value="WAK-like"/>
</dbReference>
<evidence type="ECO:0000259" key="13">
    <source>
        <dbReference type="PROSITE" id="PS50011"/>
    </source>
</evidence>
<feature type="transmembrane region" description="Helical" evidence="12">
    <location>
        <begin position="247"/>
        <end position="268"/>
    </location>
</feature>
<keyword evidence="12" id="KW-1133">Transmembrane helix</keyword>
<dbReference type="Proteomes" id="UP000596660">
    <property type="component" value="Unplaced"/>
</dbReference>
<comment type="catalytic activity">
    <reaction evidence="9">
        <text>L-seryl-[protein] + ATP = O-phospho-L-seryl-[protein] + ADP + H(+)</text>
        <dbReference type="Rhea" id="RHEA:17989"/>
        <dbReference type="Rhea" id="RHEA-COMP:9863"/>
        <dbReference type="Rhea" id="RHEA-COMP:11604"/>
        <dbReference type="ChEBI" id="CHEBI:15378"/>
        <dbReference type="ChEBI" id="CHEBI:29999"/>
        <dbReference type="ChEBI" id="CHEBI:30616"/>
        <dbReference type="ChEBI" id="CHEBI:83421"/>
        <dbReference type="ChEBI" id="CHEBI:456216"/>
    </reaction>
</comment>
<evidence type="ECO:0000256" key="1">
    <source>
        <dbReference type="ARBA" id="ARBA00022527"/>
    </source>
</evidence>
<feature type="domain" description="Protein kinase" evidence="13">
    <location>
        <begin position="293"/>
        <end position="566"/>
    </location>
</feature>
<dbReference type="EnsemblPlants" id="AUR62000343-RA">
    <property type="protein sequence ID" value="AUR62000343-RA:cds"/>
    <property type="gene ID" value="AUR62000343"/>
</dbReference>
<name>A0A803KMT7_CHEQI</name>
<dbReference type="PANTHER" id="PTHR27005:SF521">
    <property type="entry name" value="WALL-ASSOCIATED RECEPTOR KINASE-LIKE 6"/>
    <property type="match status" value="1"/>
</dbReference>
<dbReference type="Gramene" id="AUR62000343-RA">
    <property type="protein sequence ID" value="AUR62000343-RA:cds"/>
    <property type="gene ID" value="AUR62000343"/>
</dbReference>
<keyword evidence="4" id="KW-0732">Signal</keyword>
<evidence type="ECO:0000256" key="5">
    <source>
        <dbReference type="ARBA" id="ARBA00022737"/>
    </source>
</evidence>
<dbReference type="PROSITE" id="PS00010">
    <property type="entry name" value="ASX_HYDROXYL"/>
    <property type="match status" value="2"/>
</dbReference>
<keyword evidence="3" id="KW-0808">Transferase</keyword>
<dbReference type="PROSITE" id="PS01187">
    <property type="entry name" value="EGF_CA"/>
    <property type="match status" value="1"/>
</dbReference>
<keyword evidence="2 11" id="KW-0245">EGF-like domain</keyword>
<dbReference type="PROSITE" id="PS50026">
    <property type="entry name" value="EGF_3"/>
    <property type="match status" value="1"/>
</dbReference>
<keyword evidence="12" id="KW-0472">Membrane</keyword>
<dbReference type="InterPro" id="IPR001881">
    <property type="entry name" value="EGF-like_Ca-bd_dom"/>
</dbReference>
<dbReference type="PROSITE" id="PS00108">
    <property type="entry name" value="PROTEIN_KINASE_ST"/>
    <property type="match status" value="1"/>
</dbReference>
<keyword evidence="5" id="KW-0677">Repeat</keyword>
<evidence type="ECO:0000256" key="7">
    <source>
        <dbReference type="ARBA" id="ARBA00022840"/>
    </source>
</evidence>
<evidence type="ECO:0000256" key="12">
    <source>
        <dbReference type="SAM" id="Phobius"/>
    </source>
</evidence>
<keyword evidence="1" id="KW-0418">Kinase</keyword>
<dbReference type="SUPFAM" id="SSF56112">
    <property type="entry name" value="Protein kinase-like (PK-like)"/>
    <property type="match status" value="1"/>
</dbReference>
<dbReference type="Pfam" id="PF00069">
    <property type="entry name" value="Pkinase"/>
    <property type="match status" value="1"/>
</dbReference>
<evidence type="ECO:0000256" key="11">
    <source>
        <dbReference type="PROSITE-ProRule" id="PRU00076"/>
    </source>
</evidence>
<dbReference type="SMART" id="SM00220">
    <property type="entry name" value="S_TKc"/>
    <property type="match status" value="1"/>
</dbReference>
<dbReference type="AlphaFoldDB" id="A0A803KMT7"/>
<dbReference type="PROSITE" id="PS50011">
    <property type="entry name" value="PROTEIN_KINASE_DOM"/>
    <property type="match status" value="1"/>
</dbReference>
<evidence type="ECO:0000256" key="4">
    <source>
        <dbReference type="ARBA" id="ARBA00022729"/>
    </source>
</evidence>
<dbReference type="OMA" id="GPNISEC"/>
<dbReference type="InterPro" id="IPR049883">
    <property type="entry name" value="NOTCH1_EGF-like"/>
</dbReference>
<dbReference type="Gene3D" id="1.10.510.10">
    <property type="entry name" value="Transferase(Phosphotransferase) domain 1"/>
    <property type="match status" value="1"/>
</dbReference>
<dbReference type="GO" id="GO:0005509">
    <property type="term" value="F:calcium ion binding"/>
    <property type="evidence" value="ECO:0007669"/>
    <property type="project" value="InterPro"/>
</dbReference>
<dbReference type="GO" id="GO:0005524">
    <property type="term" value="F:ATP binding"/>
    <property type="evidence" value="ECO:0007669"/>
    <property type="project" value="UniProtKB-KW"/>
</dbReference>
<dbReference type="PROSITE" id="PS01186">
    <property type="entry name" value="EGF_2"/>
    <property type="match status" value="1"/>
</dbReference>
<keyword evidence="8" id="KW-1015">Disulfide bond</keyword>
<evidence type="ECO:0000256" key="3">
    <source>
        <dbReference type="ARBA" id="ARBA00022679"/>
    </source>
</evidence>
<evidence type="ECO:0000256" key="6">
    <source>
        <dbReference type="ARBA" id="ARBA00022741"/>
    </source>
</evidence>
<dbReference type="Gene3D" id="2.10.25.10">
    <property type="entry name" value="Laminin"/>
    <property type="match status" value="2"/>
</dbReference>
<evidence type="ECO:0000256" key="8">
    <source>
        <dbReference type="ARBA" id="ARBA00023157"/>
    </source>
</evidence>
<dbReference type="Gene3D" id="3.30.200.20">
    <property type="entry name" value="Phosphorylase Kinase, domain 1"/>
    <property type="match status" value="1"/>
</dbReference>